<dbReference type="EMBL" id="JAYMFH010000003">
    <property type="protein sequence ID" value="MEC4294381.1"/>
    <property type="molecule type" value="Genomic_DNA"/>
</dbReference>
<dbReference type="Proteomes" id="UP001343724">
    <property type="component" value="Unassembled WGS sequence"/>
</dbReference>
<dbReference type="Pfam" id="PF00805">
    <property type="entry name" value="Pentapeptide"/>
    <property type="match status" value="2"/>
</dbReference>
<dbReference type="PANTHER" id="PTHR14136">
    <property type="entry name" value="BTB_POZ DOMAIN-CONTAINING PROTEIN KCTD9"/>
    <property type="match status" value="1"/>
</dbReference>
<dbReference type="Gene3D" id="2.160.20.80">
    <property type="entry name" value="E3 ubiquitin-protein ligase SopA"/>
    <property type="match status" value="1"/>
</dbReference>
<dbReference type="PANTHER" id="PTHR14136:SF17">
    <property type="entry name" value="BTB_POZ DOMAIN-CONTAINING PROTEIN KCTD9"/>
    <property type="match status" value="1"/>
</dbReference>
<dbReference type="InterPro" id="IPR001646">
    <property type="entry name" value="5peptide_repeat"/>
</dbReference>
<sequence length="351" mass="39101">MTYRKTYTAEELQSILDLHRKWLYDEDGGRRADLRGAYLRRADLSGAYLRRADLSGADLSGADLSDADLSDADLSGADLSGADLRRADLSGAYLRRADLSGAYLRRAELAQVHAADLRDLAAIWAVTNGWPGFREGETFGAWLERCAYKKPVDDCNEPVQFGDEIELHYRSGGMDKGRLQEVTVNNWSVWLLSFTGVDHAREYRYNREFDTIKRPAPEVLGADGKPIVTCETVYPTYGSHIGEPCKVLAVLDQDNVRVSVPGGGNERFDGCYLAHTPPDTQERIDADVLKLMTGYWDCSDFKCAECPSKVDGATPSERYNSGNGFIGCREAMIFDLLRRQRELDKRTGGAE</sequence>
<keyword evidence="2" id="KW-1185">Reference proteome</keyword>
<evidence type="ECO:0000313" key="1">
    <source>
        <dbReference type="EMBL" id="MEC4294381.1"/>
    </source>
</evidence>
<name>A0ABU6IX01_9ACTN</name>
<accession>A0ABU6IX01</accession>
<reference evidence="1 2" key="1">
    <citation type="submission" date="2024-01" db="EMBL/GenBank/DDBJ databases">
        <title>novel species in genus Adlercreutzia.</title>
        <authorList>
            <person name="Liu X."/>
        </authorList>
    </citation>
    <scope>NUCLEOTIDE SEQUENCE [LARGE SCALE GENOMIC DNA]</scope>
    <source>
        <strain evidence="1 2">R22</strain>
    </source>
</reference>
<proteinExistence type="predicted"/>
<dbReference type="InterPro" id="IPR051082">
    <property type="entry name" value="Pentapeptide-BTB/POZ_domain"/>
</dbReference>
<dbReference type="SUPFAM" id="SSF141571">
    <property type="entry name" value="Pentapeptide repeat-like"/>
    <property type="match status" value="1"/>
</dbReference>
<dbReference type="RefSeq" id="WP_326454439.1">
    <property type="nucleotide sequence ID" value="NZ_JAYMFH010000003.1"/>
</dbReference>
<organism evidence="1 2">
    <name type="scientific">Adlercreutzia shanghongiae</name>
    <dbReference type="NCBI Taxonomy" id="3111773"/>
    <lineage>
        <taxon>Bacteria</taxon>
        <taxon>Bacillati</taxon>
        <taxon>Actinomycetota</taxon>
        <taxon>Coriobacteriia</taxon>
        <taxon>Eggerthellales</taxon>
        <taxon>Eggerthellaceae</taxon>
        <taxon>Adlercreutzia</taxon>
    </lineage>
</organism>
<protein>
    <submittedName>
        <fullName evidence="1">Pentapeptide repeat-containing protein</fullName>
    </submittedName>
</protein>
<comment type="caution">
    <text evidence="1">The sequence shown here is derived from an EMBL/GenBank/DDBJ whole genome shotgun (WGS) entry which is preliminary data.</text>
</comment>
<gene>
    <name evidence="1" type="ORF">VJ920_03535</name>
</gene>
<evidence type="ECO:0000313" key="2">
    <source>
        <dbReference type="Proteomes" id="UP001343724"/>
    </source>
</evidence>